<dbReference type="EMBL" id="JAPFFF010000044">
    <property type="protein sequence ID" value="KAK8840702.1"/>
    <property type="molecule type" value="Genomic_DNA"/>
</dbReference>
<gene>
    <name evidence="1" type="ORF">M9Y10_030478</name>
</gene>
<name>A0ABR2H4L9_9EUKA</name>
<keyword evidence="2" id="KW-1185">Reference proteome</keyword>
<reference evidence="1 2" key="1">
    <citation type="submission" date="2024-04" db="EMBL/GenBank/DDBJ databases">
        <title>Tritrichomonas musculus Genome.</title>
        <authorList>
            <person name="Alves-Ferreira E."/>
            <person name="Grigg M."/>
            <person name="Lorenzi H."/>
            <person name="Galac M."/>
        </authorList>
    </citation>
    <scope>NUCLEOTIDE SEQUENCE [LARGE SCALE GENOMIC DNA]</scope>
    <source>
        <strain evidence="1 2">EAF2021</strain>
    </source>
</reference>
<proteinExistence type="predicted"/>
<accession>A0ABR2H4L9</accession>
<comment type="caution">
    <text evidence="1">The sequence shown here is derived from an EMBL/GenBank/DDBJ whole genome shotgun (WGS) entry which is preliminary data.</text>
</comment>
<evidence type="ECO:0000313" key="1">
    <source>
        <dbReference type="EMBL" id="KAK8840702.1"/>
    </source>
</evidence>
<evidence type="ECO:0000313" key="2">
    <source>
        <dbReference type="Proteomes" id="UP001470230"/>
    </source>
</evidence>
<dbReference type="Proteomes" id="UP001470230">
    <property type="component" value="Unassembled WGS sequence"/>
</dbReference>
<protein>
    <submittedName>
        <fullName evidence="1">Uncharacterized protein</fullName>
    </submittedName>
</protein>
<organism evidence="1 2">
    <name type="scientific">Tritrichomonas musculus</name>
    <dbReference type="NCBI Taxonomy" id="1915356"/>
    <lineage>
        <taxon>Eukaryota</taxon>
        <taxon>Metamonada</taxon>
        <taxon>Parabasalia</taxon>
        <taxon>Tritrichomonadida</taxon>
        <taxon>Tritrichomonadidae</taxon>
        <taxon>Tritrichomonas</taxon>
    </lineage>
</organism>
<sequence length="128" mass="15057">MPSCTNQIESCHGHMNAYTPRRNELLTSIRRIIIEIIDRDHNFKSNFHQNILIYQRKIKRIVKYTPADIMNEMINNYETNMNENSCNCGDSLLISSMIGVAMFSPSLFRNRFSQSYSSQNFNDQPNKW</sequence>